<sequence>MAPSNTASKIGLLGPLSDPEDAVADIVFVHGLKGHRESTWTKYGVFWPKSLLPVDIPKARIWSWGYDADIFHFWNQHAQDQQLRDHSRQLCSDLAGVRSQTPDRPLIFVLHSLGGIVCENALILATLSAEPHIKSIATCTRGIIFLGTPLEGAGKAKWAVIGQKFAALCRQEKNTDVVKVLQKDSPRLQDLADNFANILRDRAKSEEAIDVVCFYEEFETESIGLIVSKESATIKGYEAQAIPADHGQMCKFAKSDEQGYIRIKSILDRWIRELSRASRISPSGGVQINQTINRMLGGLVTGQHYGDSTITSHIYMRPEGGSQDY</sequence>
<evidence type="ECO:0000256" key="3">
    <source>
        <dbReference type="ARBA" id="ARBA00004370"/>
    </source>
</evidence>
<keyword evidence="4" id="KW-0256">Endoplasmic reticulum</keyword>
<evidence type="ECO:0000313" key="7">
    <source>
        <dbReference type="EMBL" id="RTE84926.1"/>
    </source>
</evidence>
<evidence type="ECO:0000256" key="4">
    <source>
        <dbReference type="ARBA" id="ARBA00022824"/>
    </source>
</evidence>
<evidence type="ECO:0000256" key="2">
    <source>
        <dbReference type="ARBA" id="ARBA00004240"/>
    </source>
</evidence>
<keyword evidence="6" id="KW-0472">Membrane</keyword>
<proteinExistence type="predicted"/>
<reference evidence="7 8" key="1">
    <citation type="submission" date="2017-06" db="EMBL/GenBank/DDBJ databases">
        <title>Comparative genomic analysis of Ambrosia Fusariam Clade fungi.</title>
        <authorList>
            <person name="Stajich J.E."/>
            <person name="Carrillo J."/>
            <person name="Kijimoto T."/>
            <person name="Eskalen A."/>
            <person name="O'Donnell K."/>
            <person name="Kasson M."/>
        </authorList>
    </citation>
    <scope>NUCLEOTIDE SEQUENCE [LARGE SCALE GENOMIC DNA]</scope>
    <source>
        <strain evidence="7 8">UCR1854</strain>
    </source>
</reference>
<comment type="subcellular location">
    <subcellularLocation>
        <location evidence="2">Endoplasmic reticulum</location>
    </subcellularLocation>
    <subcellularLocation>
        <location evidence="3">Membrane</location>
    </subcellularLocation>
    <subcellularLocation>
        <location evidence="1">Mitochondrion</location>
    </subcellularLocation>
</comment>
<accession>A0A430MAA5</accession>
<dbReference type="AlphaFoldDB" id="A0A430MAA5"/>
<organism evidence="7 8">
    <name type="scientific">Fusarium euwallaceae</name>
    <dbReference type="NCBI Taxonomy" id="1147111"/>
    <lineage>
        <taxon>Eukaryota</taxon>
        <taxon>Fungi</taxon>
        <taxon>Dikarya</taxon>
        <taxon>Ascomycota</taxon>
        <taxon>Pezizomycotina</taxon>
        <taxon>Sordariomycetes</taxon>
        <taxon>Hypocreomycetidae</taxon>
        <taxon>Hypocreales</taxon>
        <taxon>Nectriaceae</taxon>
        <taxon>Fusarium</taxon>
        <taxon>Fusarium solani species complex</taxon>
    </lineage>
</organism>
<dbReference type="SUPFAM" id="SSF53474">
    <property type="entry name" value="alpha/beta-Hydrolases"/>
    <property type="match status" value="1"/>
</dbReference>
<dbReference type="InterPro" id="IPR052374">
    <property type="entry name" value="SERAC1"/>
</dbReference>
<evidence type="ECO:0000256" key="1">
    <source>
        <dbReference type="ARBA" id="ARBA00004173"/>
    </source>
</evidence>
<gene>
    <name evidence="7" type="ORF">BHE90_000515</name>
</gene>
<dbReference type="InterPro" id="IPR029058">
    <property type="entry name" value="AB_hydrolase_fold"/>
</dbReference>
<dbReference type="GO" id="GO:0005739">
    <property type="term" value="C:mitochondrion"/>
    <property type="evidence" value="ECO:0007669"/>
    <property type="project" value="UniProtKB-SubCell"/>
</dbReference>
<dbReference type="PANTHER" id="PTHR48182">
    <property type="entry name" value="PROTEIN SERAC1"/>
    <property type="match status" value="1"/>
</dbReference>
<protein>
    <recommendedName>
        <fullName evidence="9">DUF676 domain-containing protein</fullName>
    </recommendedName>
</protein>
<dbReference type="GO" id="GO:0016020">
    <property type="term" value="C:membrane"/>
    <property type="evidence" value="ECO:0007669"/>
    <property type="project" value="UniProtKB-SubCell"/>
</dbReference>
<evidence type="ECO:0000256" key="6">
    <source>
        <dbReference type="ARBA" id="ARBA00023136"/>
    </source>
</evidence>
<dbReference type="Proteomes" id="UP000287124">
    <property type="component" value="Unassembled WGS sequence"/>
</dbReference>
<dbReference type="GO" id="GO:0005783">
    <property type="term" value="C:endoplasmic reticulum"/>
    <property type="evidence" value="ECO:0007669"/>
    <property type="project" value="UniProtKB-SubCell"/>
</dbReference>
<keyword evidence="5" id="KW-0496">Mitochondrion</keyword>
<dbReference type="Gene3D" id="3.40.50.1820">
    <property type="entry name" value="alpha/beta hydrolase"/>
    <property type="match status" value="1"/>
</dbReference>
<dbReference type="EMBL" id="MIKF01000003">
    <property type="protein sequence ID" value="RTE84926.1"/>
    <property type="molecule type" value="Genomic_DNA"/>
</dbReference>
<evidence type="ECO:0000256" key="5">
    <source>
        <dbReference type="ARBA" id="ARBA00023128"/>
    </source>
</evidence>
<keyword evidence="8" id="KW-1185">Reference proteome</keyword>
<dbReference type="PANTHER" id="PTHR48182:SF2">
    <property type="entry name" value="PROTEIN SERAC1"/>
    <property type="match status" value="1"/>
</dbReference>
<comment type="caution">
    <text evidence="7">The sequence shown here is derived from an EMBL/GenBank/DDBJ whole genome shotgun (WGS) entry which is preliminary data.</text>
</comment>
<evidence type="ECO:0000313" key="8">
    <source>
        <dbReference type="Proteomes" id="UP000287124"/>
    </source>
</evidence>
<evidence type="ECO:0008006" key="9">
    <source>
        <dbReference type="Google" id="ProtNLM"/>
    </source>
</evidence>
<name>A0A430MAA5_9HYPO</name>